<evidence type="ECO:0000313" key="1">
    <source>
        <dbReference type="EMBL" id="BAK63622.1"/>
    </source>
</evidence>
<dbReference type="EMBL" id="AK306628">
    <property type="protein sequence ID" value="BAK63622.1"/>
    <property type="molecule type" value="mRNA"/>
</dbReference>
<dbReference type="AlphaFoldDB" id="G2HIR4"/>
<reference evidence="1" key="1">
    <citation type="journal article" date="2011" name="Funct. Integr. Genomics">
        <title>Major chimpanzee-specific structural changes in sperm development-associated genes.</title>
        <authorList>
            <person name="Kim R.N."/>
            <person name="Kim D.W."/>
            <person name="Choi S.H."/>
            <person name="Chae S.H."/>
            <person name="Nam S.H."/>
            <person name="Kim D.W."/>
            <person name="Kim A."/>
            <person name="Kang A."/>
            <person name="Park K.H."/>
            <person name="Lee Y.S."/>
            <person name="Hirai M."/>
            <person name="Suzuki Y."/>
            <person name="Sugano S."/>
            <person name="Hashimoto K."/>
            <person name="Kim D.S."/>
            <person name="Park H.S."/>
        </authorList>
    </citation>
    <scope>NUCLEOTIDE SEQUENCE</scope>
    <source>
        <tissue evidence="1">Testis</tissue>
    </source>
</reference>
<organism evidence="1">
    <name type="scientific">Pan troglodytes</name>
    <name type="common">Chimpanzee</name>
    <dbReference type="NCBI Taxonomy" id="9598"/>
    <lineage>
        <taxon>Eukaryota</taxon>
        <taxon>Metazoa</taxon>
        <taxon>Chordata</taxon>
        <taxon>Craniata</taxon>
        <taxon>Vertebrata</taxon>
        <taxon>Euteleostomi</taxon>
        <taxon>Mammalia</taxon>
        <taxon>Eutheria</taxon>
        <taxon>Euarchontoglires</taxon>
        <taxon>Primates</taxon>
        <taxon>Haplorrhini</taxon>
        <taxon>Catarrhini</taxon>
        <taxon>Hominidae</taxon>
        <taxon>Pan</taxon>
    </lineage>
</organism>
<proteinExistence type="evidence at transcript level"/>
<protein>
    <submittedName>
        <fullName evidence="1">Outer dense fiber of sperm tails 2 isoform 1</fullName>
    </submittedName>
</protein>
<sequence length="33" mass="3591">MLSSCTCNSPTRIFMSQKLYPLWSPGGAATTKL</sequence>
<name>G2HIR4_PANTR</name>
<accession>G2HIR4</accession>